<sequence length="335" mass="35672">MPNYQAFQLAATDNATTATWITQAQPEPQPGWALVQVAYSDMNYKDALTTDPKSGVIHHYPQTPGIDAAGTILACPSGNFEPGTAVVLTGFDVGVKQAGGYAECLLVPEAWLQRLPTGLTLREAMIFGTAGFTAALSVQALLQNPLLQDKAQPILISGGTGGVGGFAIAILKKLGYQQLIASTRHPERAHDYLKALGATAVISLADLTTPPLKPLMKQQFSGYVDALGGSTLSAVLPQMNYGGVVALSGNAAGIKLSTTTLPFILRGIQLVGIDSVYYPAQRRTAIWQHLATDWRPAQLEQFVHSTITPQQLATTLADYLHQPKTGRILVDLQQA</sequence>
<dbReference type="PANTHER" id="PTHR43677">
    <property type="entry name" value="SHORT-CHAIN DEHYDROGENASE/REDUCTASE"/>
    <property type="match status" value="1"/>
</dbReference>
<dbReference type="PANTHER" id="PTHR43677:SF1">
    <property type="entry name" value="ACRYLYL-COA REDUCTASE ACUI-RELATED"/>
    <property type="match status" value="1"/>
</dbReference>
<reference evidence="2 3" key="1">
    <citation type="journal article" date="2015" name="Genome Announc.">
        <title>Expanding the biotechnology potential of lactobacilli through comparative genomics of 213 strains and associated genera.</title>
        <authorList>
            <person name="Sun Z."/>
            <person name="Harris H.M."/>
            <person name="McCann A."/>
            <person name="Guo C."/>
            <person name="Argimon S."/>
            <person name="Zhang W."/>
            <person name="Yang X."/>
            <person name="Jeffery I.B."/>
            <person name="Cooney J.C."/>
            <person name="Kagawa T.F."/>
            <person name="Liu W."/>
            <person name="Song Y."/>
            <person name="Salvetti E."/>
            <person name="Wrobel A."/>
            <person name="Rasinkangas P."/>
            <person name="Parkhill J."/>
            <person name="Rea M.C."/>
            <person name="O'Sullivan O."/>
            <person name="Ritari J."/>
            <person name="Douillard F.P."/>
            <person name="Paul Ross R."/>
            <person name="Yang R."/>
            <person name="Briner A.E."/>
            <person name="Felis G.E."/>
            <person name="de Vos W.M."/>
            <person name="Barrangou R."/>
            <person name="Klaenhammer T.R."/>
            <person name="Caufield P.W."/>
            <person name="Cui Y."/>
            <person name="Zhang H."/>
            <person name="O'Toole P.W."/>
        </authorList>
    </citation>
    <scope>NUCLEOTIDE SEQUENCE [LARGE SCALE GENOMIC DNA]</scope>
    <source>
        <strain evidence="2 3">DSM 20003</strain>
    </source>
</reference>
<dbReference type="SMART" id="SM00829">
    <property type="entry name" value="PKS_ER"/>
    <property type="match status" value="1"/>
</dbReference>
<protein>
    <submittedName>
        <fullName evidence="2">Zinc-containing alcohol dehydrogenase (Oxidoreductase)</fullName>
    </submittedName>
</protein>
<dbReference type="NCBIfam" id="TIGR02823">
    <property type="entry name" value="oxido_YhdH"/>
    <property type="match status" value="1"/>
</dbReference>
<dbReference type="PATRIC" id="fig|1423726.3.peg.1747"/>
<gene>
    <name evidence="2" type="ORF">FC07_GL001687</name>
</gene>
<dbReference type="InterPro" id="IPR014188">
    <property type="entry name" value="Acrylyl-CoA_reductase_AcuI"/>
</dbReference>
<dbReference type="Pfam" id="PF00107">
    <property type="entry name" value="ADH_zinc_N"/>
    <property type="match status" value="1"/>
</dbReference>
<dbReference type="Gene3D" id="3.90.180.10">
    <property type="entry name" value="Medium-chain alcohol dehydrogenases, catalytic domain"/>
    <property type="match status" value="1"/>
</dbReference>
<accession>A0A0R1H384</accession>
<dbReference type="InterPro" id="IPR020843">
    <property type="entry name" value="ER"/>
</dbReference>
<dbReference type="CDD" id="cd05280">
    <property type="entry name" value="MDR_yhdh_yhfp"/>
    <property type="match status" value="1"/>
</dbReference>
<dbReference type="InterPro" id="IPR051397">
    <property type="entry name" value="Zn-ADH-like_protein"/>
</dbReference>
<dbReference type="Gene3D" id="3.40.50.720">
    <property type="entry name" value="NAD(P)-binding Rossmann-like Domain"/>
    <property type="match status" value="1"/>
</dbReference>
<dbReference type="Pfam" id="PF08240">
    <property type="entry name" value="ADH_N"/>
    <property type="match status" value="1"/>
</dbReference>
<dbReference type="RefSeq" id="WP_057903118.1">
    <property type="nucleotide sequence ID" value="NZ_AZDA01000001.1"/>
</dbReference>
<proteinExistence type="predicted"/>
<dbReference type="SUPFAM" id="SSF50129">
    <property type="entry name" value="GroES-like"/>
    <property type="match status" value="1"/>
</dbReference>
<dbReference type="EMBL" id="AZDA01000001">
    <property type="protein sequence ID" value="KRK40989.1"/>
    <property type="molecule type" value="Genomic_DNA"/>
</dbReference>
<comment type="caution">
    <text evidence="2">The sequence shown here is derived from an EMBL/GenBank/DDBJ whole genome shotgun (WGS) entry which is preliminary data.</text>
</comment>
<dbReference type="InterPro" id="IPR013149">
    <property type="entry name" value="ADH-like_C"/>
</dbReference>
<feature type="domain" description="Enoyl reductase (ER)" evidence="1">
    <location>
        <begin position="15"/>
        <end position="330"/>
    </location>
</feature>
<dbReference type="InterPro" id="IPR036291">
    <property type="entry name" value="NAD(P)-bd_dom_sf"/>
</dbReference>
<dbReference type="AlphaFoldDB" id="A0A0R1H384"/>
<evidence type="ECO:0000313" key="2">
    <source>
        <dbReference type="EMBL" id="KRK40989.1"/>
    </source>
</evidence>
<dbReference type="GO" id="GO:0043957">
    <property type="term" value="F:acryloyl-CoA reductase (NADPH) activity"/>
    <property type="evidence" value="ECO:0007669"/>
    <property type="project" value="TreeGrafter"/>
</dbReference>
<dbReference type="SUPFAM" id="SSF51735">
    <property type="entry name" value="NAD(P)-binding Rossmann-fold domains"/>
    <property type="match status" value="1"/>
</dbReference>
<keyword evidence="3" id="KW-1185">Reference proteome</keyword>
<dbReference type="InterPro" id="IPR011032">
    <property type="entry name" value="GroES-like_sf"/>
</dbReference>
<evidence type="ECO:0000313" key="3">
    <source>
        <dbReference type="Proteomes" id="UP000051461"/>
    </source>
</evidence>
<organism evidence="2 3">
    <name type="scientific">Loigolactobacillus bifermentans DSM 20003</name>
    <dbReference type="NCBI Taxonomy" id="1423726"/>
    <lineage>
        <taxon>Bacteria</taxon>
        <taxon>Bacillati</taxon>
        <taxon>Bacillota</taxon>
        <taxon>Bacilli</taxon>
        <taxon>Lactobacillales</taxon>
        <taxon>Lactobacillaceae</taxon>
        <taxon>Loigolactobacillus</taxon>
    </lineage>
</organism>
<dbReference type="STRING" id="1423726.FC07_GL001687"/>
<dbReference type="InterPro" id="IPR013154">
    <property type="entry name" value="ADH-like_N"/>
</dbReference>
<evidence type="ECO:0000259" key="1">
    <source>
        <dbReference type="SMART" id="SM00829"/>
    </source>
</evidence>
<name>A0A0R1H384_9LACO</name>
<dbReference type="Proteomes" id="UP000051461">
    <property type="component" value="Unassembled WGS sequence"/>
</dbReference>